<evidence type="ECO:0000313" key="3">
    <source>
        <dbReference type="Proteomes" id="UP000659124"/>
    </source>
</evidence>
<dbReference type="Pfam" id="PF14391">
    <property type="entry name" value="DUF4421"/>
    <property type="match status" value="1"/>
</dbReference>
<dbReference type="RefSeq" id="WP_188087416.1">
    <property type="nucleotide sequence ID" value="NZ_JACVFC010000001.1"/>
</dbReference>
<name>A0ABR7TIK2_9BACT</name>
<reference evidence="2 3" key="1">
    <citation type="submission" date="2020-09" db="EMBL/GenBank/DDBJ databases">
        <title>Genome sequences of type strains of Chitinophaga qingshengii and Chitinophaga varians.</title>
        <authorList>
            <person name="Kittiwongwattana C."/>
        </authorList>
    </citation>
    <scope>NUCLEOTIDE SEQUENCE [LARGE SCALE GENOMIC DNA]</scope>
    <source>
        <strain evidence="2 3">JCM 30026</strain>
    </source>
</reference>
<dbReference type="Proteomes" id="UP000659124">
    <property type="component" value="Unassembled WGS sequence"/>
</dbReference>
<evidence type="ECO:0000256" key="1">
    <source>
        <dbReference type="SAM" id="SignalP"/>
    </source>
</evidence>
<accession>A0ABR7TIK2</accession>
<evidence type="ECO:0000313" key="2">
    <source>
        <dbReference type="EMBL" id="MBC9930338.1"/>
    </source>
</evidence>
<gene>
    <name evidence="2" type="ORF">ICL07_08110</name>
</gene>
<feature type="signal peptide" evidence="1">
    <location>
        <begin position="1"/>
        <end position="20"/>
    </location>
</feature>
<dbReference type="InterPro" id="IPR025535">
    <property type="entry name" value="DUF4421"/>
</dbReference>
<protein>
    <submittedName>
        <fullName evidence="2">DUF4421 domain-containing protein</fullName>
    </submittedName>
</protein>
<feature type="chain" id="PRO_5045086737" evidence="1">
    <location>
        <begin position="21"/>
        <end position="362"/>
    </location>
</feature>
<comment type="caution">
    <text evidence="2">The sequence shown here is derived from an EMBL/GenBank/DDBJ whole genome shotgun (WGS) entry which is preliminary data.</text>
</comment>
<organism evidence="2 3">
    <name type="scientific">Chitinophaga qingshengii</name>
    <dbReference type="NCBI Taxonomy" id="1569794"/>
    <lineage>
        <taxon>Bacteria</taxon>
        <taxon>Pseudomonadati</taxon>
        <taxon>Bacteroidota</taxon>
        <taxon>Chitinophagia</taxon>
        <taxon>Chitinophagales</taxon>
        <taxon>Chitinophagaceae</taxon>
        <taxon>Chitinophaga</taxon>
    </lineage>
</organism>
<proteinExistence type="predicted"/>
<keyword evidence="3" id="KW-1185">Reference proteome</keyword>
<keyword evidence="1" id="KW-0732">Signal</keyword>
<dbReference type="EMBL" id="JACVFC010000001">
    <property type="protein sequence ID" value="MBC9930338.1"/>
    <property type="molecule type" value="Genomic_DNA"/>
</dbReference>
<sequence length="362" mass="41212">MTKRTLVTLAIVCGSSISAAAQGKFGKWLQTENDTAYIEDHTEDITFRLYGSRKYTSYDIIDRKQKKDILYRPNTPFNIGVGANYRFIGINLGFNFPFINRHNERFGNTRYIDLQSHIYLRKLVVDFYGQSYKGYYIANPEKVFGKEYARQNPYPQRPDIRNRGLGLNVQYIFNDKRFSYRAPNLQNEYQKKSAGSFIVGGEFFLANIKGDSSLVPYNIADTTFLREQHYYKSGIASLAANIGYAHTFVYRQHFFLSISVTTGLGAAKTGLHYDDGSVSHSVGLQFSNTIRASLGYNSSRYFAGVHYVGMTTRSKMPEAHTYQAFGTGNLRVSLVRRFTLKKPLWRTRSITREAAAAPTADL</sequence>